<organism evidence="2">
    <name type="scientific">Noctiluca scintillans</name>
    <name type="common">Sea sparkle</name>
    <name type="synonym">Red tide dinoflagellate</name>
    <dbReference type="NCBI Taxonomy" id="2966"/>
    <lineage>
        <taxon>Eukaryota</taxon>
        <taxon>Sar</taxon>
        <taxon>Alveolata</taxon>
        <taxon>Dinophyceae</taxon>
        <taxon>Noctilucales</taxon>
        <taxon>Noctilucaceae</taxon>
        <taxon>Noctiluca</taxon>
    </lineage>
</organism>
<dbReference type="EMBL" id="HBFQ01065259">
    <property type="protein sequence ID" value="CAD8871965.1"/>
    <property type="molecule type" value="Transcribed_RNA"/>
</dbReference>
<proteinExistence type="predicted"/>
<reference evidence="2" key="1">
    <citation type="submission" date="2021-01" db="EMBL/GenBank/DDBJ databases">
        <authorList>
            <person name="Corre E."/>
            <person name="Pelletier E."/>
            <person name="Niang G."/>
            <person name="Scheremetjew M."/>
            <person name="Finn R."/>
            <person name="Kale V."/>
            <person name="Holt S."/>
            <person name="Cochrane G."/>
            <person name="Meng A."/>
            <person name="Brown T."/>
            <person name="Cohen L."/>
        </authorList>
    </citation>
    <scope>NUCLEOTIDE SEQUENCE</scope>
</reference>
<keyword evidence="1" id="KW-0472">Membrane</keyword>
<dbReference type="AlphaFoldDB" id="A0A7S1B1S2"/>
<protein>
    <submittedName>
        <fullName evidence="2">Uncharacterized protein</fullName>
    </submittedName>
</protein>
<keyword evidence="1" id="KW-1133">Transmembrane helix</keyword>
<keyword evidence="1" id="KW-0812">Transmembrane</keyword>
<accession>A0A7S1B1S2</accession>
<feature type="transmembrane region" description="Helical" evidence="1">
    <location>
        <begin position="138"/>
        <end position="165"/>
    </location>
</feature>
<name>A0A7S1B1S2_NOCSC</name>
<gene>
    <name evidence="2" type="ORF">NSCI0253_LOCUS46322</name>
</gene>
<sequence>MSVDPLFGRTVDDLDHELFQSQLALYGQAQSEVHMLSTWKKRVIRLLQKVFDIGLDAYLDQLFILNEALSNDDCRRRWTEAAQRANEDGHRESRTLVQQNLSWLPHSISNIYVIDIVTRVASTQHLERTKIHFLSDHVVGPAVPIAFWANIWLWTFYLVFPWIAYLPARFGWFWYCPQGNFANYSQWLLCPYVPVLLNAMRHEFQALVYALPPQVAIMGPFISNAVSSHGWRGWVGRHSFGIFITCASIMSVFSHMDLATNGLFLSKVLATGTCHAHSGSPSNMESIEDFWQRVWSRSLWSLLFGLEPPELLHLVVGLWALMFSQFFYGIVSSVPRTTRDPQDVGPLCGDPSGLRVLLTDSAFYAVRDRDLGGRFVTYPTLLHRRTQHGAALLALAESARMYTVCYSGWSHKQHLVNMGLYKSGQVFNDIVRTLLYFVVFMWFESLIQIELQGTALEVGKSLSNDRTVDVQMLVSVLLSVIVALYNLYVACDKMWSQSRACLQAETRDERQISENYNVRAKTYCKLSIVFFVVLVSGFTCFLAHAIVKVAMVVLVCDCGWNLGVGCVEFGGACT</sequence>
<feature type="transmembrane region" description="Helical" evidence="1">
    <location>
        <begin position="430"/>
        <end position="450"/>
    </location>
</feature>
<feature type="transmembrane region" description="Helical" evidence="1">
    <location>
        <begin position="526"/>
        <end position="547"/>
    </location>
</feature>
<feature type="transmembrane region" description="Helical" evidence="1">
    <location>
        <begin position="238"/>
        <end position="256"/>
    </location>
</feature>
<feature type="transmembrane region" description="Helical" evidence="1">
    <location>
        <begin position="311"/>
        <end position="331"/>
    </location>
</feature>
<evidence type="ECO:0000313" key="2">
    <source>
        <dbReference type="EMBL" id="CAD8871965.1"/>
    </source>
</evidence>
<feature type="transmembrane region" description="Helical" evidence="1">
    <location>
        <begin position="470"/>
        <end position="489"/>
    </location>
</feature>
<evidence type="ECO:0000256" key="1">
    <source>
        <dbReference type="SAM" id="Phobius"/>
    </source>
</evidence>